<dbReference type="Pfam" id="PF13520">
    <property type="entry name" value="AA_permease_2"/>
    <property type="match status" value="1"/>
</dbReference>
<comment type="subcellular location">
    <subcellularLocation>
        <location evidence="1">Cell membrane</location>
        <topology evidence="1">Multi-pass membrane protein</topology>
    </subcellularLocation>
</comment>
<evidence type="ECO:0000256" key="4">
    <source>
        <dbReference type="ARBA" id="ARBA00022989"/>
    </source>
</evidence>
<keyword evidence="4 6" id="KW-1133">Transmembrane helix</keyword>
<feature type="transmembrane region" description="Helical" evidence="6">
    <location>
        <begin position="234"/>
        <end position="255"/>
    </location>
</feature>
<evidence type="ECO:0000313" key="9">
    <source>
        <dbReference type="Proteomes" id="UP000249324"/>
    </source>
</evidence>
<dbReference type="GO" id="GO:0005886">
    <property type="term" value="C:plasma membrane"/>
    <property type="evidence" value="ECO:0007669"/>
    <property type="project" value="UniProtKB-SubCell"/>
</dbReference>
<feature type="transmembrane region" description="Helical" evidence="6">
    <location>
        <begin position="365"/>
        <end position="387"/>
    </location>
</feature>
<feature type="transmembrane region" description="Helical" evidence="6">
    <location>
        <begin position="106"/>
        <end position="129"/>
    </location>
</feature>
<keyword evidence="5 6" id="KW-0472">Membrane</keyword>
<dbReference type="PANTHER" id="PTHR42770:SF16">
    <property type="entry name" value="AMINO ACID PERMEASE"/>
    <property type="match status" value="1"/>
</dbReference>
<evidence type="ECO:0000256" key="5">
    <source>
        <dbReference type="ARBA" id="ARBA00023136"/>
    </source>
</evidence>
<dbReference type="STRING" id="1111738.GCA_000427905_02946"/>
<dbReference type="InterPro" id="IPR050367">
    <property type="entry name" value="APC_superfamily"/>
</dbReference>
<dbReference type="AlphaFoldDB" id="A0A2W4K2E4"/>
<comment type="caution">
    <text evidence="8">The sequence shown here is derived from an EMBL/GenBank/DDBJ whole genome shotgun (WGS) entry which is preliminary data.</text>
</comment>
<feature type="transmembrane region" description="Helical" evidence="6">
    <location>
        <begin position="149"/>
        <end position="169"/>
    </location>
</feature>
<organism evidence="8">
    <name type="scientific">Thermocrispum agreste</name>
    <dbReference type="NCBI Taxonomy" id="37925"/>
    <lineage>
        <taxon>Bacteria</taxon>
        <taxon>Bacillati</taxon>
        <taxon>Actinomycetota</taxon>
        <taxon>Actinomycetes</taxon>
        <taxon>Pseudonocardiales</taxon>
        <taxon>Pseudonocardiaceae</taxon>
        <taxon>Thermocrispum</taxon>
    </lineage>
</organism>
<feature type="transmembrane region" description="Helical" evidence="6">
    <location>
        <begin position="444"/>
        <end position="466"/>
    </location>
</feature>
<protein>
    <submittedName>
        <fullName evidence="8">APC family permease</fullName>
    </submittedName>
</protein>
<dbReference type="Gene3D" id="1.20.1740.10">
    <property type="entry name" value="Amino acid/polyamine transporter I"/>
    <property type="match status" value="1"/>
</dbReference>
<dbReference type="EMBL" id="QGUI01000090">
    <property type="protein sequence ID" value="PZN00388.1"/>
    <property type="molecule type" value="Genomic_DNA"/>
</dbReference>
<feature type="transmembrane region" description="Helical" evidence="6">
    <location>
        <begin position="319"/>
        <end position="344"/>
    </location>
</feature>
<evidence type="ECO:0000313" key="7">
    <source>
        <dbReference type="EMBL" id="MFO7190797.1"/>
    </source>
</evidence>
<keyword evidence="2" id="KW-1003">Cell membrane</keyword>
<reference evidence="7 9" key="3">
    <citation type="journal article" date="2021" name="BMC Genomics">
        <title>Genome-resolved metagenome and metatranscriptome analyses of thermophilic composting reveal key bacterial players and their metabolic interactions.</title>
        <authorList>
            <person name="Braga L.P.P."/>
            <person name="Pereira R.V."/>
            <person name="Martins L.F."/>
            <person name="Moura L.M.S."/>
            <person name="Sanchez F.B."/>
            <person name="Patane J.S.L."/>
            <person name="da Silva A.M."/>
            <person name="Setubal J.C."/>
        </authorList>
    </citation>
    <scope>NUCLEOTIDE SEQUENCE [LARGE SCALE GENOMIC DNA]</scope>
    <source>
        <strain evidence="7">ZC4RG45</strain>
    </source>
</reference>
<sequence length="519" mass="54031">MSLDAVKPALDAAQPGSAAGGRTGLRKTLGLLDVIAQSISVIAPAMSGAFLTYLASTKAGGATPLAYLLGTLAMLCVGMVVAQFATRVSSAGSLYTYITQGLSRGAGFVAGWCYAAAFLILGGAVMAGFGFFTSSLVASVLGLAEPVSWFWFFAFGLVVCALLSMFDVNLSTRSQLLFAVLTIGGMLVVSFVVISIGSPETSVLDGVTKIDNPGTSWDAGAFSPSAAGVSWTGIFFGLSFAMLSYTGAEACAVLAEETRDPRRNIPRAVIGSILLGGAIYLVITYATSIGFGVRQATQDWPASVAGLAAVAPSTALGNVVLAAAAAASFFCALGVHTAVSRVLFAMGRERVLPGWFGQLHPRFRTPWHSILFTLVVWFGMVMGSVWSTSRQTQVGVSGVDDPTTGGVYAFSWLATLGTPLVMFVYLLVGVAGIVYGVRTRQKGFVIFGVPATAAGGIAVFGGLYYSFVEAEPGVPIPFVMQIVPWACLALVIAAVAVGAWLKRARPRTWQNMGAIFDEE</sequence>
<dbReference type="PANTHER" id="PTHR42770">
    <property type="entry name" value="AMINO ACID TRANSPORTER-RELATED"/>
    <property type="match status" value="1"/>
</dbReference>
<reference evidence="7" key="1">
    <citation type="submission" date="2018-05" db="EMBL/GenBank/DDBJ databases">
        <authorList>
            <person name="Moura L."/>
            <person name="Setubal J.C."/>
        </authorList>
    </citation>
    <scope>NUCLEOTIDE SEQUENCE</scope>
    <source>
        <strain evidence="7">ZC4RG45</strain>
    </source>
</reference>
<name>A0A2W4K2E4_9PSEU</name>
<evidence type="ECO:0000256" key="1">
    <source>
        <dbReference type="ARBA" id="ARBA00004651"/>
    </source>
</evidence>
<reference evidence="7" key="4">
    <citation type="submission" date="2023-08" db="EMBL/GenBank/DDBJ databases">
        <authorList>
            <person name="Guima S.E.S."/>
            <person name="Martins L.F."/>
            <person name="Silva A.M."/>
            <person name="Setubal J.C."/>
        </authorList>
    </citation>
    <scope>NUCLEOTIDE SEQUENCE</scope>
    <source>
        <strain evidence="7">ZC4RG45</strain>
    </source>
</reference>
<dbReference type="EMBL" id="QGUI02000004">
    <property type="protein sequence ID" value="MFO7190797.1"/>
    <property type="molecule type" value="Genomic_DNA"/>
</dbReference>
<dbReference type="GO" id="GO:0022857">
    <property type="term" value="F:transmembrane transporter activity"/>
    <property type="evidence" value="ECO:0007669"/>
    <property type="project" value="InterPro"/>
</dbReference>
<proteinExistence type="predicted"/>
<dbReference type="Proteomes" id="UP000249324">
    <property type="component" value="Unassembled WGS sequence"/>
</dbReference>
<dbReference type="PIRSF" id="PIRSF006060">
    <property type="entry name" value="AA_transporter"/>
    <property type="match status" value="1"/>
</dbReference>
<feature type="transmembrane region" description="Helical" evidence="6">
    <location>
        <begin position="267"/>
        <end position="291"/>
    </location>
</feature>
<feature type="transmembrane region" description="Helical" evidence="6">
    <location>
        <begin position="407"/>
        <end position="437"/>
    </location>
</feature>
<gene>
    <name evidence="7" type="ORF">DIU77_000930</name>
    <name evidence="8" type="ORF">DIU77_03785</name>
</gene>
<evidence type="ECO:0000256" key="6">
    <source>
        <dbReference type="SAM" id="Phobius"/>
    </source>
</evidence>
<keyword evidence="3 6" id="KW-0812">Transmembrane</keyword>
<accession>A0A2W4K2E4</accession>
<evidence type="ECO:0000256" key="3">
    <source>
        <dbReference type="ARBA" id="ARBA00022692"/>
    </source>
</evidence>
<feature type="transmembrane region" description="Helical" evidence="6">
    <location>
        <begin position="478"/>
        <end position="501"/>
    </location>
</feature>
<dbReference type="InterPro" id="IPR002293">
    <property type="entry name" value="AA/rel_permease1"/>
</dbReference>
<reference evidence="8" key="2">
    <citation type="submission" date="2018-05" db="EMBL/GenBank/DDBJ databases">
        <authorList>
            <person name="Lanie J.A."/>
            <person name="Ng W.-L."/>
            <person name="Kazmierczak K.M."/>
            <person name="Andrzejewski T.M."/>
            <person name="Davidsen T.M."/>
            <person name="Wayne K.J."/>
            <person name="Tettelin H."/>
            <person name="Glass J.I."/>
            <person name="Rusch D."/>
            <person name="Podicherti R."/>
            <person name="Tsui H.-C.T."/>
            <person name="Winkler M.E."/>
        </authorList>
    </citation>
    <scope>NUCLEOTIDE SEQUENCE</scope>
    <source>
        <strain evidence="8">ZC4RG45</strain>
    </source>
</reference>
<evidence type="ECO:0000256" key="2">
    <source>
        <dbReference type="ARBA" id="ARBA00022475"/>
    </source>
</evidence>
<feature type="transmembrane region" description="Helical" evidence="6">
    <location>
        <begin position="176"/>
        <end position="196"/>
    </location>
</feature>
<evidence type="ECO:0000313" key="8">
    <source>
        <dbReference type="EMBL" id="PZN00388.1"/>
    </source>
</evidence>
<feature type="transmembrane region" description="Helical" evidence="6">
    <location>
        <begin position="65"/>
        <end position="85"/>
    </location>
</feature>
<feature type="transmembrane region" description="Helical" evidence="6">
    <location>
        <begin position="31"/>
        <end position="53"/>
    </location>
</feature>